<proteinExistence type="predicted"/>
<organism evidence="1 2">
    <name type="scientific">Cylindrotheca closterium</name>
    <dbReference type="NCBI Taxonomy" id="2856"/>
    <lineage>
        <taxon>Eukaryota</taxon>
        <taxon>Sar</taxon>
        <taxon>Stramenopiles</taxon>
        <taxon>Ochrophyta</taxon>
        <taxon>Bacillariophyta</taxon>
        <taxon>Bacillariophyceae</taxon>
        <taxon>Bacillariophycidae</taxon>
        <taxon>Bacillariales</taxon>
        <taxon>Bacillariaceae</taxon>
        <taxon>Cylindrotheca</taxon>
    </lineage>
</organism>
<gene>
    <name evidence="1" type="ORF">CYCCA115_LOCUS4362</name>
</gene>
<evidence type="ECO:0000313" key="1">
    <source>
        <dbReference type="EMBL" id="CAJ1935025.1"/>
    </source>
</evidence>
<reference evidence="1" key="1">
    <citation type="submission" date="2023-08" db="EMBL/GenBank/DDBJ databases">
        <authorList>
            <person name="Audoor S."/>
            <person name="Bilcke G."/>
        </authorList>
    </citation>
    <scope>NUCLEOTIDE SEQUENCE</scope>
</reference>
<protein>
    <submittedName>
        <fullName evidence="1">Uncharacterized protein</fullName>
    </submittedName>
</protein>
<name>A0AAD2CMZ3_9STRA</name>
<evidence type="ECO:0000313" key="2">
    <source>
        <dbReference type="Proteomes" id="UP001295423"/>
    </source>
</evidence>
<accession>A0AAD2CMZ3</accession>
<comment type="caution">
    <text evidence="1">The sequence shown here is derived from an EMBL/GenBank/DDBJ whole genome shotgun (WGS) entry which is preliminary data.</text>
</comment>
<dbReference type="Proteomes" id="UP001295423">
    <property type="component" value="Unassembled WGS sequence"/>
</dbReference>
<keyword evidence="2" id="KW-1185">Reference proteome</keyword>
<dbReference type="EMBL" id="CAKOGP040000446">
    <property type="protein sequence ID" value="CAJ1935025.1"/>
    <property type="molecule type" value="Genomic_DNA"/>
</dbReference>
<sequence>MVSRMIRFPSPSCRPLLHNGAKQSGSSLHENHLDDHEEESFVSFAESRTMWLQWRTDFSDLELEDVGDFFLFCFQRTSLLAIEKRLALIPQISKSANNGCNETGKSPNRKRRMPKKLGNCIHLPFQWVLKRLPHSPHDHTPPNIEGAPAEDNSKGEIIGLCNNPLDEDGEVFSDLGGKGQEQDEEHPCDCWCYMSMWTALCH</sequence>
<dbReference type="AlphaFoldDB" id="A0AAD2CMZ3"/>